<evidence type="ECO:0000256" key="1">
    <source>
        <dbReference type="ARBA" id="ARBA00007661"/>
    </source>
</evidence>
<comment type="similarity">
    <text evidence="1">Belongs to the HMG-CoA reductase family.</text>
</comment>
<dbReference type="InterPro" id="IPR009023">
    <property type="entry name" value="HMG_CoA_Rdtase_NAD(P)-bd_sf"/>
</dbReference>
<keyword evidence="2" id="KW-0560">Oxidoreductase</keyword>
<dbReference type="Pfam" id="PF00368">
    <property type="entry name" value="HMG-CoA_red"/>
    <property type="match status" value="1"/>
</dbReference>
<evidence type="ECO:0000313" key="3">
    <source>
        <dbReference type="EMBL" id="GAP04406.1"/>
    </source>
</evidence>
<dbReference type="Gene3D" id="1.10.8.660">
    <property type="match status" value="1"/>
</dbReference>
<dbReference type="InterPro" id="IPR002202">
    <property type="entry name" value="HMG_CoA_Rdtase"/>
</dbReference>
<dbReference type="PROSITE" id="PS50065">
    <property type="entry name" value="HMG_COA_REDUCTASE_4"/>
    <property type="match status" value="1"/>
</dbReference>
<dbReference type="STRING" id="709323.GCA_001047135_00956"/>
<dbReference type="PANTHER" id="PTHR10572">
    <property type="entry name" value="3-HYDROXY-3-METHYLGLUTARYL-COENZYME A REDUCTASE"/>
    <property type="match status" value="1"/>
</dbReference>
<dbReference type="AlphaFoldDB" id="A0A3F3H1K6"/>
<evidence type="ECO:0000256" key="2">
    <source>
        <dbReference type="ARBA" id="ARBA00023002"/>
    </source>
</evidence>
<reference evidence="3" key="1">
    <citation type="journal article" date="2015" name="BMC Genomics">
        <title>Comparative genomics of Fructobacillus spp. and Leuconostoc spp. reveals niche-specific evolution of Fructobacillus spp.</title>
        <authorList>
            <person name="Endo A."/>
            <person name="Tanizawa Y."/>
            <person name="Tanaka N."/>
            <person name="Maeno S."/>
            <person name="Kumar H."/>
            <person name="Shiwa Y."/>
            <person name="Okada S."/>
            <person name="Yoshikawa H."/>
            <person name="Dicks L."/>
            <person name="Nakagawa J."/>
            <person name="Arita M."/>
        </authorList>
    </citation>
    <scope>NUCLEOTIDE SEQUENCE [LARGE SCALE GENOMIC DNA]</scope>
    <source>
        <strain evidence="3">F214-1</strain>
    </source>
</reference>
<dbReference type="SUPFAM" id="SSF55035">
    <property type="entry name" value="NAD-binding domain of HMG-CoA reductase"/>
    <property type="match status" value="1"/>
</dbReference>
<organism evidence="3">
    <name type="scientific">Fructobacillus tropaeoli</name>
    <dbReference type="NCBI Taxonomy" id="709323"/>
    <lineage>
        <taxon>Bacteria</taxon>
        <taxon>Bacillati</taxon>
        <taxon>Bacillota</taxon>
        <taxon>Bacilli</taxon>
        <taxon>Lactobacillales</taxon>
        <taxon>Lactobacillaceae</taxon>
        <taxon>Fructobacillus</taxon>
    </lineage>
</organism>
<dbReference type="GO" id="GO:0004420">
    <property type="term" value="F:hydroxymethylglutaryl-CoA reductase (NADPH) activity"/>
    <property type="evidence" value="ECO:0007669"/>
    <property type="project" value="InterPro"/>
</dbReference>
<sequence>MTKKFYELTPEERLDLLNLPEELMARFVKDQEVAHQDLVENYLTDFALPEGMVRHLVLDNQPYQVPMVTEEPSVIAAANNGARLFKMGSGFKSAGTSQAILGGQILFEHIDFEQLQSFVTANEYEIFQAAEEAKTSLYRRGGGLRSINLRHVSGHRASLDILVDTSQSMGANAVNTILESIRLIFEPFDDQILGAILTNAGHQSVVSVTGRVPVTALGGFDAAQRIVDLADFAKVDPDRAVTENKGIFNGLSAVVLALGNDWRAVEAAGHAYASRNGQYQALTNWRVSDDHEFLEGEFSLPLNLGRVGGAIAGLTKAQDNLALLGNPTLDEMKKIVLSVGLSSNLAALKAIAGEGIQAGHMRMQARLLAISVGAKTDEIMPLAKKLTKAPAINEENAKKLLGELRHHESEVK</sequence>
<dbReference type="InterPro" id="IPR009029">
    <property type="entry name" value="HMG_CoA_Rdtase_sub-bd_dom_sf"/>
</dbReference>
<dbReference type="SUPFAM" id="SSF56542">
    <property type="entry name" value="Substrate-binding domain of HMG-CoA reductase"/>
    <property type="match status" value="1"/>
</dbReference>
<dbReference type="EMBL" id="DF968081">
    <property type="protein sequence ID" value="GAP04406.1"/>
    <property type="molecule type" value="Genomic_DNA"/>
</dbReference>
<accession>A0A3F3H1K6</accession>
<dbReference type="Proteomes" id="UP000064514">
    <property type="component" value="Unassembled WGS sequence"/>
</dbReference>
<name>A0A3F3H1K6_9LACO</name>
<proteinExistence type="inferred from homology"/>
<dbReference type="Gene3D" id="3.90.770.10">
    <property type="entry name" value="3-hydroxy-3-methylglutaryl-coenzyme A Reductase, Chain A, domain 2"/>
    <property type="match status" value="2"/>
</dbReference>
<dbReference type="InterPro" id="IPR023074">
    <property type="entry name" value="HMG_CoA_Rdtase_cat_sf"/>
</dbReference>
<dbReference type="PANTHER" id="PTHR10572:SF24">
    <property type="entry name" value="3-HYDROXY-3-METHYLGLUTARYL-COENZYME A REDUCTASE"/>
    <property type="match status" value="1"/>
</dbReference>
<dbReference type="RefSeq" id="WP_059393823.1">
    <property type="nucleotide sequence ID" value="NZ_DF968081.1"/>
</dbReference>
<protein>
    <submittedName>
        <fullName evidence="3">Hydroxymethylglutaryl-CoA reductase</fullName>
    </submittedName>
</protein>
<dbReference type="GO" id="GO:0015936">
    <property type="term" value="P:coenzyme A metabolic process"/>
    <property type="evidence" value="ECO:0007669"/>
    <property type="project" value="InterPro"/>
</dbReference>
<gene>
    <name evidence="3" type="primary">mvaA</name>
    <name evidence="3" type="ORF">FTRO_0041480</name>
</gene>